<dbReference type="Pfam" id="PF13505">
    <property type="entry name" value="OMP_b-brl"/>
    <property type="match status" value="1"/>
</dbReference>
<gene>
    <name evidence="3" type="ORF">SAMN04487900_102211</name>
</gene>
<dbReference type="EMBL" id="FNIW01000002">
    <property type="protein sequence ID" value="SDN74935.1"/>
    <property type="molecule type" value="Genomic_DNA"/>
</dbReference>
<name>A0A1H0DXU5_9BACT</name>
<dbReference type="Proteomes" id="UP000199134">
    <property type="component" value="Unassembled WGS sequence"/>
</dbReference>
<protein>
    <submittedName>
        <fullName evidence="3">Outer membrane protein beta-barrel domain-containing protein</fullName>
    </submittedName>
</protein>
<keyword evidence="1" id="KW-0732">Signal</keyword>
<organism evidence="3 4">
    <name type="scientific">Prevotella communis</name>
    <dbReference type="NCBI Taxonomy" id="2913614"/>
    <lineage>
        <taxon>Bacteria</taxon>
        <taxon>Pseudomonadati</taxon>
        <taxon>Bacteroidota</taxon>
        <taxon>Bacteroidia</taxon>
        <taxon>Bacteroidales</taxon>
        <taxon>Prevotellaceae</taxon>
        <taxon>Prevotella</taxon>
    </lineage>
</organism>
<evidence type="ECO:0000256" key="1">
    <source>
        <dbReference type="ARBA" id="ARBA00022729"/>
    </source>
</evidence>
<evidence type="ECO:0000259" key="2">
    <source>
        <dbReference type="Pfam" id="PF13505"/>
    </source>
</evidence>
<evidence type="ECO:0000313" key="3">
    <source>
        <dbReference type="EMBL" id="SDN74935.1"/>
    </source>
</evidence>
<dbReference type="InterPro" id="IPR027385">
    <property type="entry name" value="Beta-barrel_OMP"/>
</dbReference>
<dbReference type="Gene3D" id="2.40.160.20">
    <property type="match status" value="1"/>
</dbReference>
<dbReference type="SUPFAM" id="SSF56925">
    <property type="entry name" value="OMPA-like"/>
    <property type="match status" value="1"/>
</dbReference>
<evidence type="ECO:0000313" key="4">
    <source>
        <dbReference type="Proteomes" id="UP000199134"/>
    </source>
</evidence>
<dbReference type="AlphaFoldDB" id="A0A1H0DXU5"/>
<feature type="domain" description="Outer membrane protein beta-barrel" evidence="2">
    <location>
        <begin position="2"/>
        <end position="169"/>
    </location>
</feature>
<proteinExistence type="predicted"/>
<sequence length="169" mass="18459">MVALFAAVTMNAQNEMYVGGTLNFQTKANAANKSVITVAPEIGMSLNEQFGVGAVLSYTASQDVYNAFTINPYLRYNALEIGKVKVFVDGGIYYRNVKPKDADADNYFGLNVTPGISYNLTDNISIVAHANPVFNVDISSPAVGDSQTTVNLLRTFNVNTFNFGFYYNF</sequence>
<comment type="caution">
    <text evidence="3">The sequence shown here is derived from an EMBL/GenBank/DDBJ whole genome shotgun (WGS) entry which is preliminary data.</text>
</comment>
<accession>A0A1H0DXU5</accession>
<reference evidence="4" key="1">
    <citation type="submission" date="2016-10" db="EMBL/GenBank/DDBJ databases">
        <authorList>
            <person name="de Groot N.N."/>
        </authorList>
    </citation>
    <scope>NUCLEOTIDE SEQUENCE [LARGE SCALE GENOMIC DNA]</scope>
    <source>
        <strain evidence="4">BP1-145</strain>
    </source>
</reference>
<dbReference type="InterPro" id="IPR011250">
    <property type="entry name" value="OMP/PagP_B-barrel"/>
</dbReference>